<dbReference type="Proteomes" id="UP000324897">
    <property type="component" value="Unassembled WGS sequence"/>
</dbReference>
<organism evidence="3 4">
    <name type="scientific">Eragrostis curvula</name>
    <name type="common">weeping love grass</name>
    <dbReference type="NCBI Taxonomy" id="38414"/>
    <lineage>
        <taxon>Eukaryota</taxon>
        <taxon>Viridiplantae</taxon>
        <taxon>Streptophyta</taxon>
        <taxon>Embryophyta</taxon>
        <taxon>Tracheophyta</taxon>
        <taxon>Spermatophyta</taxon>
        <taxon>Magnoliopsida</taxon>
        <taxon>Liliopsida</taxon>
        <taxon>Poales</taxon>
        <taxon>Poaceae</taxon>
        <taxon>PACMAD clade</taxon>
        <taxon>Chloridoideae</taxon>
        <taxon>Eragrostideae</taxon>
        <taxon>Eragrostidinae</taxon>
        <taxon>Eragrostis</taxon>
    </lineage>
</organism>
<dbReference type="FunFam" id="1.20.1280.50:FF:000037">
    <property type="entry name" value="F-box protein SKIP19"/>
    <property type="match status" value="1"/>
</dbReference>
<dbReference type="EMBL" id="RWGY01000361">
    <property type="protein sequence ID" value="TVU02115.1"/>
    <property type="molecule type" value="Genomic_DNA"/>
</dbReference>
<dbReference type="OrthoDB" id="2095648at2759"/>
<dbReference type="SUPFAM" id="SSF81383">
    <property type="entry name" value="F-box domain"/>
    <property type="match status" value="1"/>
</dbReference>
<dbReference type="AlphaFoldDB" id="A0A5J9ST23"/>
<dbReference type="Gene3D" id="1.20.1280.50">
    <property type="match status" value="1"/>
</dbReference>
<dbReference type="InterPro" id="IPR036047">
    <property type="entry name" value="F-box-like_dom_sf"/>
</dbReference>
<keyword evidence="4" id="KW-1185">Reference proteome</keyword>
<evidence type="ECO:0000313" key="3">
    <source>
        <dbReference type="EMBL" id="TVU02115.1"/>
    </source>
</evidence>
<dbReference type="Gene3D" id="3.80.10.10">
    <property type="entry name" value="Ribonuclease Inhibitor"/>
    <property type="match status" value="1"/>
</dbReference>
<reference evidence="3 4" key="1">
    <citation type="journal article" date="2019" name="Sci. Rep.">
        <title>A high-quality genome of Eragrostis curvula grass provides insights into Poaceae evolution and supports new strategies to enhance forage quality.</title>
        <authorList>
            <person name="Carballo J."/>
            <person name="Santos B.A.C.M."/>
            <person name="Zappacosta D."/>
            <person name="Garbus I."/>
            <person name="Selva J.P."/>
            <person name="Gallo C.A."/>
            <person name="Diaz A."/>
            <person name="Albertini E."/>
            <person name="Caccamo M."/>
            <person name="Echenique V."/>
        </authorList>
    </citation>
    <scope>NUCLEOTIDE SEQUENCE [LARGE SCALE GENOMIC DNA]</scope>
    <source>
        <strain evidence="4">cv. Victoria</strain>
        <tissue evidence="3">Leaf</tissue>
    </source>
</reference>
<feature type="non-terminal residue" evidence="3">
    <location>
        <position position="1"/>
    </location>
</feature>
<evidence type="ECO:0000313" key="4">
    <source>
        <dbReference type="Proteomes" id="UP000324897"/>
    </source>
</evidence>
<gene>
    <name evidence="3" type="ORF">EJB05_52481</name>
</gene>
<comment type="caution">
    <text evidence="3">The sequence shown here is derived from an EMBL/GenBank/DDBJ whole genome shotgun (WGS) entry which is preliminary data.</text>
</comment>
<dbReference type="Gramene" id="TVU02115">
    <property type="protein sequence ID" value="TVU02115"/>
    <property type="gene ID" value="EJB05_52481"/>
</dbReference>
<accession>A0A5J9ST23</accession>
<dbReference type="InterPro" id="IPR006553">
    <property type="entry name" value="Leu-rich_rpt_Cys-con_subtyp"/>
</dbReference>
<feature type="region of interest" description="Disordered" evidence="1">
    <location>
        <begin position="1"/>
        <end position="20"/>
    </location>
</feature>
<dbReference type="SUPFAM" id="SSF52047">
    <property type="entry name" value="RNI-like"/>
    <property type="match status" value="1"/>
</dbReference>
<sequence length="344" mass="39203">MPPSRRGSGRQRAARARRREKAAAERDWADGLPMDALLAILGRLGHIDVLMSAELVCRSWRRAARDEPSLWRRITMRGHEEIAGKLNRCGMACEAVRRSAGRCEAFCGEYAGDDGFLIYLSEQAPCLKSLRLISCKGVTGEGLVEAAKELPLLEELEVALCNNIGNSSVYEVVGQVCPQLKHFGLRKPLSWRREVYDDIQWIANMRGLRSLQLFDNPLTSAGLEIILDNCLKLESLDIRHCFNVEMNETLLAKFSGIRTLRLPEDPTDDCDFQVASPVMRWFVEPAWSPPWSPNLMPNWSPNLRNESDDDDSGEFDFYREPSRYEEDLDKYDKVLPFSMRTFLK</sequence>
<dbReference type="InterPro" id="IPR032675">
    <property type="entry name" value="LRR_dom_sf"/>
</dbReference>
<protein>
    <recommendedName>
        <fullName evidence="2">F-box domain-containing protein</fullName>
    </recommendedName>
</protein>
<feature type="compositionally biased region" description="Basic residues" evidence="1">
    <location>
        <begin position="7"/>
        <end position="20"/>
    </location>
</feature>
<dbReference type="PROSITE" id="PS50181">
    <property type="entry name" value="FBOX"/>
    <property type="match status" value="1"/>
</dbReference>
<dbReference type="PANTHER" id="PTHR38926">
    <property type="entry name" value="F-BOX DOMAIN CONTAINING PROTEIN, EXPRESSED"/>
    <property type="match status" value="1"/>
</dbReference>
<dbReference type="PANTHER" id="PTHR38926:SF79">
    <property type="entry name" value="OS08G0195800 PROTEIN"/>
    <property type="match status" value="1"/>
</dbReference>
<dbReference type="Pfam" id="PF12937">
    <property type="entry name" value="F-box-like"/>
    <property type="match status" value="1"/>
</dbReference>
<evidence type="ECO:0000256" key="1">
    <source>
        <dbReference type="SAM" id="MobiDB-lite"/>
    </source>
</evidence>
<proteinExistence type="predicted"/>
<dbReference type="InterPro" id="IPR001810">
    <property type="entry name" value="F-box_dom"/>
</dbReference>
<feature type="domain" description="F-box" evidence="2">
    <location>
        <begin position="26"/>
        <end position="74"/>
    </location>
</feature>
<evidence type="ECO:0000259" key="2">
    <source>
        <dbReference type="PROSITE" id="PS50181"/>
    </source>
</evidence>
<name>A0A5J9ST23_9POAL</name>
<dbReference type="SMART" id="SM00367">
    <property type="entry name" value="LRR_CC"/>
    <property type="match status" value="4"/>
</dbReference>